<dbReference type="AlphaFoldDB" id="A0A5M9R9K7"/>
<accession>A0A5M9R9K7</accession>
<gene>
    <name evidence="1" type="ORF">F4V73_02460</name>
</gene>
<dbReference type="Pfam" id="PF05930">
    <property type="entry name" value="Phage_AlpA"/>
    <property type="match status" value="1"/>
</dbReference>
<dbReference type="PANTHER" id="PTHR36154:SF1">
    <property type="entry name" value="DNA-BINDING TRANSCRIPTIONAL ACTIVATOR ALPA"/>
    <property type="match status" value="1"/>
</dbReference>
<protein>
    <submittedName>
        <fullName evidence="1">AlpA family transcriptional regulator</fullName>
    </submittedName>
</protein>
<dbReference type="EMBL" id="VXKB01000001">
    <property type="protein sequence ID" value="KAA8716758.1"/>
    <property type="molecule type" value="Genomic_DNA"/>
</dbReference>
<dbReference type="InterPro" id="IPR052931">
    <property type="entry name" value="Prophage_regulatory_activator"/>
</dbReference>
<dbReference type="Gene3D" id="1.10.238.160">
    <property type="match status" value="1"/>
</dbReference>
<sequence length="72" mass="8316">MSLLPDGLVHSEKSRLLRLPDVIAITGVPRSTIYLKIKNKEFPPQVQIGSRSVAWLESEVYEWINNNLRNRK</sequence>
<dbReference type="OrthoDB" id="5986966at2"/>
<dbReference type="Proteomes" id="UP000322181">
    <property type="component" value="Unassembled WGS sequence"/>
</dbReference>
<evidence type="ECO:0000313" key="2">
    <source>
        <dbReference type="Proteomes" id="UP000322181"/>
    </source>
</evidence>
<proteinExistence type="predicted"/>
<dbReference type="InterPro" id="IPR010260">
    <property type="entry name" value="AlpA"/>
</dbReference>
<dbReference type="PANTHER" id="PTHR36154">
    <property type="entry name" value="DNA-BINDING TRANSCRIPTIONAL ACTIVATOR ALPA"/>
    <property type="match status" value="1"/>
</dbReference>
<name>A0A5M9R9K7_9GAMM</name>
<organism evidence="1 2">
    <name type="scientific">Morganella psychrotolerans</name>
    <dbReference type="NCBI Taxonomy" id="368603"/>
    <lineage>
        <taxon>Bacteria</taxon>
        <taxon>Pseudomonadati</taxon>
        <taxon>Pseudomonadota</taxon>
        <taxon>Gammaproteobacteria</taxon>
        <taxon>Enterobacterales</taxon>
        <taxon>Morganellaceae</taxon>
        <taxon>Morganella</taxon>
    </lineage>
</organism>
<comment type="caution">
    <text evidence="1">The sequence shown here is derived from an EMBL/GenBank/DDBJ whole genome shotgun (WGS) entry which is preliminary data.</text>
</comment>
<dbReference type="RefSeq" id="WP_067363619.1">
    <property type="nucleotide sequence ID" value="NZ_BAAAFS010000001.1"/>
</dbReference>
<reference evidence="1 2" key="1">
    <citation type="submission" date="2019-09" db="EMBL/GenBank/DDBJ databases">
        <title>Draft genome sequence of various Type strains from the CCUG.</title>
        <authorList>
            <person name="Pineiro-Iglesias B."/>
            <person name="Tunovic T."/>
            <person name="Unosson C."/>
            <person name="Inganas E."/>
            <person name="Ohlen M."/>
            <person name="Cardew S."/>
            <person name="Jensie-Markopoulos S."/>
            <person name="Salva-Serra F."/>
            <person name="Jaen-Luchoro D."/>
            <person name="Karlsson R."/>
            <person name="Svensson-Stadler L."/>
            <person name="Chun J."/>
            <person name="Moore E."/>
        </authorList>
    </citation>
    <scope>NUCLEOTIDE SEQUENCE [LARGE SCALE GENOMIC DNA]</scope>
    <source>
        <strain evidence="1 2">CCUG 53682T</strain>
    </source>
</reference>
<evidence type="ECO:0000313" key="1">
    <source>
        <dbReference type="EMBL" id="KAA8716758.1"/>
    </source>
</evidence>